<feature type="region of interest" description="Disordered" evidence="1">
    <location>
        <begin position="64"/>
        <end position="92"/>
    </location>
</feature>
<accession>A0A423WLX4</accession>
<dbReference type="EMBL" id="LKEA01000014">
    <property type="protein sequence ID" value="ROW04460.1"/>
    <property type="molecule type" value="Genomic_DNA"/>
</dbReference>
<evidence type="ECO:0000313" key="2">
    <source>
        <dbReference type="EMBL" id="ROW04460.1"/>
    </source>
</evidence>
<sequence>MGVNLPCIKSFWSRFKTINLGDSEGETPEHRAYYRMPFLGGKNGKRDRILNGEGLPLGIITRQERDTQSTGSEERLWEPTQDDSEAIGSPESVDGLFQIKRLSRDGIMVAHTKVDVSKDES</sequence>
<name>A0A423WLX4_9PEZI</name>
<gene>
    <name evidence="2" type="ORF">VMCG_04953</name>
</gene>
<dbReference type="Proteomes" id="UP000283895">
    <property type="component" value="Unassembled WGS sequence"/>
</dbReference>
<feature type="compositionally biased region" description="Basic and acidic residues" evidence="1">
    <location>
        <begin position="64"/>
        <end position="77"/>
    </location>
</feature>
<keyword evidence="3" id="KW-1185">Reference proteome</keyword>
<proteinExistence type="predicted"/>
<evidence type="ECO:0000256" key="1">
    <source>
        <dbReference type="SAM" id="MobiDB-lite"/>
    </source>
</evidence>
<organism evidence="2 3">
    <name type="scientific">Cytospora schulzeri</name>
    <dbReference type="NCBI Taxonomy" id="448051"/>
    <lineage>
        <taxon>Eukaryota</taxon>
        <taxon>Fungi</taxon>
        <taxon>Dikarya</taxon>
        <taxon>Ascomycota</taxon>
        <taxon>Pezizomycotina</taxon>
        <taxon>Sordariomycetes</taxon>
        <taxon>Sordariomycetidae</taxon>
        <taxon>Diaporthales</taxon>
        <taxon>Cytosporaceae</taxon>
        <taxon>Cytospora</taxon>
    </lineage>
</organism>
<reference evidence="2 3" key="1">
    <citation type="submission" date="2015-09" db="EMBL/GenBank/DDBJ databases">
        <title>Host preference determinants of Valsa canker pathogens revealed by comparative genomics.</title>
        <authorList>
            <person name="Yin Z."/>
            <person name="Huang L."/>
        </authorList>
    </citation>
    <scope>NUCLEOTIDE SEQUENCE [LARGE SCALE GENOMIC DNA]</scope>
    <source>
        <strain evidence="2 3">03-1</strain>
    </source>
</reference>
<dbReference type="OrthoDB" id="5229649at2759"/>
<comment type="caution">
    <text evidence="2">The sequence shown here is derived from an EMBL/GenBank/DDBJ whole genome shotgun (WGS) entry which is preliminary data.</text>
</comment>
<dbReference type="AlphaFoldDB" id="A0A423WLX4"/>
<evidence type="ECO:0000313" key="3">
    <source>
        <dbReference type="Proteomes" id="UP000283895"/>
    </source>
</evidence>
<protein>
    <submittedName>
        <fullName evidence="2">Uncharacterized protein</fullName>
    </submittedName>
</protein>